<protein>
    <submittedName>
        <fullName evidence="8">Cation ABC transporter, permease protein, putative</fullName>
    </submittedName>
</protein>
<proteinExistence type="inferred from homology"/>
<dbReference type="Gene3D" id="1.10.3470.10">
    <property type="entry name" value="ABC transporter involved in vitamin B12 uptake, BtuC"/>
    <property type="match status" value="1"/>
</dbReference>
<feature type="transmembrane region" description="Helical" evidence="7">
    <location>
        <begin position="63"/>
        <end position="81"/>
    </location>
</feature>
<feature type="transmembrane region" description="Helical" evidence="7">
    <location>
        <begin position="190"/>
        <end position="212"/>
    </location>
</feature>
<evidence type="ECO:0000256" key="1">
    <source>
        <dbReference type="ARBA" id="ARBA00004141"/>
    </source>
</evidence>
<comment type="similarity">
    <text evidence="2 6">Belongs to the ABC-3 integral membrane protein family.</text>
</comment>
<dbReference type="Proteomes" id="UP000002194">
    <property type="component" value="Chromosome"/>
</dbReference>
<feature type="transmembrane region" description="Helical" evidence="7">
    <location>
        <begin position="163"/>
        <end position="184"/>
    </location>
</feature>
<organism evidence="8 9">
    <name type="scientific">Nitratidesulfovibrio vulgaris (strain ATCC 29579 / DSM 644 / CCUG 34227 / NCIMB 8303 / VKM B-1760 / Hildenborough)</name>
    <name type="common">Desulfovibrio vulgaris</name>
    <dbReference type="NCBI Taxonomy" id="882"/>
    <lineage>
        <taxon>Bacteria</taxon>
        <taxon>Pseudomonadati</taxon>
        <taxon>Thermodesulfobacteriota</taxon>
        <taxon>Desulfovibrionia</taxon>
        <taxon>Desulfovibrionales</taxon>
        <taxon>Desulfovibrionaceae</taxon>
        <taxon>Nitratidesulfovibrio</taxon>
    </lineage>
</organism>
<accession>Q72FV9</accession>
<feature type="transmembrane region" description="Helical" evidence="7">
    <location>
        <begin position="133"/>
        <end position="151"/>
    </location>
</feature>
<keyword evidence="3 6" id="KW-0812">Transmembrane</keyword>
<evidence type="ECO:0000313" key="8">
    <source>
        <dbReference type="EMBL" id="AAS94588.1"/>
    </source>
</evidence>
<evidence type="ECO:0000256" key="3">
    <source>
        <dbReference type="ARBA" id="ARBA00022692"/>
    </source>
</evidence>
<evidence type="ECO:0000313" key="9">
    <source>
        <dbReference type="Proteomes" id="UP000002194"/>
    </source>
</evidence>
<dbReference type="PANTHER" id="PTHR30477">
    <property type="entry name" value="ABC-TRANSPORTER METAL-BINDING PROTEIN"/>
    <property type="match status" value="1"/>
</dbReference>
<keyword evidence="4 7" id="KW-1133">Transmembrane helix</keyword>
<evidence type="ECO:0000256" key="7">
    <source>
        <dbReference type="SAM" id="Phobius"/>
    </source>
</evidence>
<dbReference type="SUPFAM" id="SSF81345">
    <property type="entry name" value="ABC transporter involved in vitamin B12 uptake, BtuC"/>
    <property type="match status" value="1"/>
</dbReference>
<gene>
    <name evidence="8" type="ordered locus">DVU_0104</name>
</gene>
<keyword evidence="9" id="KW-1185">Reference proteome</keyword>
<evidence type="ECO:0000256" key="5">
    <source>
        <dbReference type="ARBA" id="ARBA00023136"/>
    </source>
</evidence>
<dbReference type="RefSeq" id="WP_010937415.1">
    <property type="nucleotide sequence ID" value="NC_002937.3"/>
</dbReference>
<dbReference type="InterPro" id="IPR037294">
    <property type="entry name" value="ABC_BtuC-like"/>
</dbReference>
<keyword evidence="6" id="KW-0813">Transport</keyword>
<dbReference type="PhylomeDB" id="Q72FV9"/>
<feature type="transmembrane region" description="Helical" evidence="7">
    <location>
        <begin position="39"/>
        <end position="57"/>
    </location>
</feature>
<dbReference type="GO" id="GO:0043190">
    <property type="term" value="C:ATP-binding cassette (ABC) transporter complex"/>
    <property type="evidence" value="ECO:0007669"/>
    <property type="project" value="InterPro"/>
</dbReference>
<dbReference type="KEGG" id="dvu:DVU_0104"/>
<dbReference type="GO" id="GO:0010043">
    <property type="term" value="P:response to zinc ion"/>
    <property type="evidence" value="ECO:0007669"/>
    <property type="project" value="TreeGrafter"/>
</dbReference>
<evidence type="ECO:0000256" key="2">
    <source>
        <dbReference type="ARBA" id="ARBA00008034"/>
    </source>
</evidence>
<dbReference type="PaxDb" id="882-DVU_0104"/>
<dbReference type="HOGENOM" id="CLU_028808_3_0_7"/>
<reference evidence="8 9" key="1">
    <citation type="journal article" date="2004" name="Nat. Biotechnol.">
        <title>The genome sequence of the anaerobic, sulfate-reducing bacterium Desulfovibrio vulgaris Hildenborough.</title>
        <authorList>
            <person name="Heidelberg J.F."/>
            <person name="Seshadri R."/>
            <person name="Haveman S.A."/>
            <person name="Hemme C.L."/>
            <person name="Paulsen I.T."/>
            <person name="Kolonay J.F."/>
            <person name="Eisen J.A."/>
            <person name="Ward N."/>
            <person name="Methe B."/>
            <person name="Brinkac L.M."/>
            <person name="Daugherty S.C."/>
            <person name="Deboy R.T."/>
            <person name="Dodson R.J."/>
            <person name="Durkin A.S."/>
            <person name="Madupu R."/>
            <person name="Nelson W.C."/>
            <person name="Sullivan S.A."/>
            <person name="Fouts D."/>
            <person name="Haft D.H."/>
            <person name="Selengut J."/>
            <person name="Peterson J.D."/>
            <person name="Davidsen T.M."/>
            <person name="Zafar N."/>
            <person name="Zhou L."/>
            <person name="Radune D."/>
            <person name="Dimitrov G."/>
            <person name="Hance M."/>
            <person name="Tran K."/>
            <person name="Khouri H."/>
            <person name="Gill J."/>
            <person name="Utterback T.R."/>
            <person name="Feldblyum T.V."/>
            <person name="Wall J.D."/>
            <person name="Voordouw G."/>
            <person name="Fraser C.M."/>
        </authorList>
    </citation>
    <scope>NUCLEOTIDE SEQUENCE [LARGE SCALE GENOMIC DNA]</scope>
    <source>
        <strain evidence="9">ATCC 29579 / DSM 644 / NCIMB 8303 / VKM B-1760 / Hildenborough</strain>
    </source>
</reference>
<dbReference type="Pfam" id="PF00950">
    <property type="entry name" value="ABC-3"/>
    <property type="match status" value="1"/>
</dbReference>
<comment type="subcellular location">
    <subcellularLocation>
        <location evidence="6">Cell membrane</location>
        <topology evidence="6">Multi-pass membrane protein</topology>
    </subcellularLocation>
    <subcellularLocation>
        <location evidence="1">Membrane</location>
        <topology evidence="1">Multi-pass membrane protein</topology>
    </subcellularLocation>
</comment>
<dbReference type="PATRIC" id="fig|882.5.peg.103"/>
<name>Q72FV9_NITV2</name>
<dbReference type="AlphaFoldDB" id="Q72FV9"/>
<dbReference type="EMBL" id="AE017285">
    <property type="protein sequence ID" value="AAS94588.1"/>
    <property type="molecule type" value="Genomic_DNA"/>
</dbReference>
<feature type="transmembrane region" description="Helical" evidence="7">
    <location>
        <begin position="245"/>
        <end position="263"/>
    </location>
</feature>
<dbReference type="GO" id="GO:0055085">
    <property type="term" value="P:transmembrane transport"/>
    <property type="evidence" value="ECO:0007669"/>
    <property type="project" value="InterPro"/>
</dbReference>
<evidence type="ECO:0000256" key="4">
    <source>
        <dbReference type="ARBA" id="ARBA00022989"/>
    </source>
</evidence>
<sequence length="278" mass="28129">MGSSPFDHAFMLHALAAGALAGVACSVAGVFAVLMRLTFIGVCLAHAAFAGGLLALAFGLPSLPAALASSMVAALVVGPLADRGEISPDTAVGIVFSAMIGVAVLCMGLLPGPKTEALNLFWGSILTVRPRDVWLLAAVAGVAVVGVAVFFKEVQAVACHRSVAAAVGIPATAVFYAILLQTGVTVTACLPSVGGLLVYSLLVSPAAAAYQLTYSLGRMFLLAMFFGALSGVGGVLVAWYLDVPAGAAVVLFSCALFLLAAWFSPKRDRAARSASSRG</sequence>
<feature type="transmembrane region" description="Helical" evidence="7">
    <location>
        <begin position="12"/>
        <end position="34"/>
    </location>
</feature>
<dbReference type="OrthoDB" id="9783937at2"/>
<feature type="transmembrane region" description="Helical" evidence="7">
    <location>
        <begin position="219"/>
        <end position="239"/>
    </location>
</feature>
<feature type="transmembrane region" description="Helical" evidence="7">
    <location>
        <begin position="93"/>
        <end position="113"/>
    </location>
</feature>
<dbReference type="STRING" id="882.DVU_0104"/>
<evidence type="ECO:0000256" key="6">
    <source>
        <dbReference type="RuleBase" id="RU003943"/>
    </source>
</evidence>
<dbReference type="EnsemblBacteria" id="AAS94588">
    <property type="protein sequence ID" value="AAS94588"/>
    <property type="gene ID" value="DVU_0104"/>
</dbReference>
<dbReference type="InterPro" id="IPR001626">
    <property type="entry name" value="ABC_TroCD"/>
</dbReference>
<dbReference type="PANTHER" id="PTHR30477:SF0">
    <property type="entry name" value="METAL TRANSPORT SYSTEM MEMBRANE PROTEIN TM_0125-RELATED"/>
    <property type="match status" value="1"/>
</dbReference>
<dbReference type="eggNOG" id="COG1108">
    <property type="taxonomic scope" value="Bacteria"/>
</dbReference>
<keyword evidence="5 7" id="KW-0472">Membrane</keyword>